<name>A0A6N9T5D9_9HYPH</name>
<evidence type="ECO:0000256" key="1">
    <source>
        <dbReference type="ARBA" id="ARBA00009410"/>
    </source>
</evidence>
<keyword evidence="2" id="KW-0560">Oxidoreductase</keyword>
<evidence type="ECO:0000313" key="4">
    <source>
        <dbReference type="EMBL" id="NDW06604.1"/>
    </source>
</evidence>
<evidence type="ECO:0000313" key="5">
    <source>
        <dbReference type="Proteomes" id="UP000469011"/>
    </source>
</evidence>
<sequence>MPAPLLVVPSSEKLPDSVDAVVIGGGIVGASSAYFMARQGLKVALVEKGRVGAEQSSRNWGWCRQQNRDARELPMATQSLALWEEMTADIGEDLGFRRCGLLYLSDNEAEIAGWAKWRDFAATQGVTTHMLSAAEAGERGAATGKPWKGGVFSPSDGIADPSRAAPLIAGGVVKHGGTIHQFCAARGIETAGGRVSGVVTENGTIRTSRVVLAGGAWASSFCRQLGISFPQSSVRSPSLSLMPGAKGLPDALHTAEVSVTRRGDGGYTLAVSGMASVDPTAQQLRYARSFLPMFAKRWRVLTPGNLSGFAAGHETLKRWALDKPTPMERMRILDPIPSARAIETILMRARRLLPELTVVPVQAAWAGYIDSTPDGVPVIDDGVGPKGLLLAAGFSGHGFGIGPGAGRLVADMVTGRTPSVEHRHYRLSRFGKSAWGRVSEF</sequence>
<accession>A0A6N9T5D9</accession>
<proteinExistence type="inferred from homology"/>
<reference evidence="4 5" key="1">
    <citation type="submission" date="2020-01" db="EMBL/GenBank/DDBJ databases">
        <title>Jiella pacifica sp. nov.</title>
        <authorList>
            <person name="Xue Z."/>
            <person name="Zhu S."/>
            <person name="Chen J."/>
            <person name="Yang J."/>
        </authorList>
    </citation>
    <scope>NUCLEOTIDE SEQUENCE [LARGE SCALE GENOMIC DNA]</scope>
    <source>
        <strain evidence="4 5">40Bstr34</strain>
    </source>
</reference>
<comment type="caution">
    <text evidence="4">The sequence shown here is derived from an EMBL/GenBank/DDBJ whole genome shotgun (WGS) entry which is preliminary data.</text>
</comment>
<evidence type="ECO:0000259" key="3">
    <source>
        <dbReference type="Pfam" id="PF01266"/>
    </source>
</evidence>
<dbReference type="InterPro" id="IPR006076">
    <property type="entry name" value="FAD-dep_OxRdtase"/>
</dbReference>
<comment type="similarity">
    <text evidence="1">Belongs to the DadA oxidoreductase family.</text>
</comment>
<dbReference type="RefSeq" id="WP_163465100.1">
    <property type="nucleotide sequence ID" value="NZ_JAAAMG010000018.1"/>
</dbReference>
<protein>
    <submittedName>
        <fullName evidence="4">FAD-dependent oxidoreductase</fullName>
    </submittedName>
</protein>
<keyword evidence="5" id="KW-1185">Reference proteome</keyword>
<gene>
    <name evidence="4" type="ORF">GTK09_19480</name>
</gene>
<dbReference type="Pfam" id="PF01266">
    <property type="entry name" value="DAO"/>
    <property type="match status" value="1"/>
</dbReference>
<dbReference type="AlphaFoldDB" id="A0A6N9T5D9"/>
<dbReference type="PANTHER" id="PTHR13847">
    <property type="entry name" value="SARCOSINE DEHYDROGENASE-RELATED"/>
    <property type="match status" value="1"/>
</dbReference>
<evidence type="ECO:0000256" key="2">
    <source>
        <dbReference type="ARBA" id="ARBA00023002"/>
    </source>
</evidence>
<dbReference type="Gene3D" id="3.30.9.10">
    <property type="entry name" value="D-Amino Acid Oxidase, subunit A, domain 2"/>
    <property type="match status" value="1"/>
</dbReference>
<dbReference type="GO" id="GO:0055130">
    <property type="term" value="P:D-alanine catabolic process"/>
    <property type="evidence" value="ECO:0007669"/>
    <property type="project" value="TreeGrafter"/>
</dbReference>
<dbReference type="SUPFAM" id="SSF51905">
    <property type="entry name" value="FAD/NAD(P)-binding domain"/>
    <property type="match status" value="1"/>
</dbReference>
<dbReference type="GO" id="GO:0005886">
    <property type="term" value="C:plasma membrane"/>
    <property type="evidence" value="ECO:0007669"/>
    <property type="project" value="TreeGrafter"/>
</dbReference>
<dbReference type="GO" id="GO:0008718">
    <property type="term" value="F:D-amino-acid dehydrogenase activity"/>
    <property type="evidence" value="ECO:0007669"/>
    <property type="project" value="TreeGrafter"/>
</dbReference>
<dbReference type="InterPro" id="IPR036188">
    <property type="entry name" value="FAD/NAD-bd_sf"/>
</dbReference>
<dbReference type="PANTHER" id="PTHR13847:SF280">
    <property type="entry name" value="D-AMINO ACID DEHYDROGENASE"/>
    <property type="match status" value="1"/>
</dbReference>
<organism evidence="4 5">
    <name type="scientific">Jiella pacifica</name>
    <dbReference type="NCBI Taxonomy" id="2696469"/>
    <lineage>
        <taxon>Bacteria</taxon>
        <taxon>Pseudomonadati</taxon>
        <taxon>Pseudomonadota</taxon>
        <taxon>Alphaproteobacteria</taxon>
        <taxon>Hyphomicrobiales</taxon>
        <taxon>Aurantimonadaceae</taxon>
        <taxon>Jiella</taxon>
    </lineage>
</organism>
<dbReference type="Gene3D" id="3.50.50.60">
    <property type="entry name" value="FAD/NAD(P)-binding domain"/>
    <property type="match status" value="1"/>
</dbReference>
<dbReference type="GO" id="GO:0005737">
    <property type="term" value="C:cytoplasm"/>
    <property type="evidence" value="ECO:0007669"/>
    <property type="project" value="TreeGrafter"/>
</dbReference>
<dbReference type="Proteomes" id="UP000469011">
    <property type="component" value="Unassembled WGS sequence"/>
</dbReference>
<feature type="domain" description="FAD dependent oxidoreductase" evidence="3">
    <location>
        <begin position="19"/>
        <end position="412"/>
    </location>
</feature>
<dbReference type="EMBL" id="JAAAMG010000018">
    <property type="protein sequence ID" value="NDW06604.1"/>
    <property type="molecule type" value="Genomic_DNA"/>
</dbReference>